<dbReference type="Pfam" id="PF01527">
    <property type="entry name" value="HTH_Tnp_1"/>
    <property type="match status" value="1"/>
</dbReference>
<proteinExistence type="inferred from homology"/>
<evidence type="ECO:0000313" key="3">
    <source>
        <dbReference type="EMBL" id="KTD72055.1"/>
    </source>
</evidence>
<evidence type="ECO:0000313" key="6">
    <source>
        <dbReference type="Proteomes" id="UP000255110"/>
    </source>
</evidence>
<accession>A0A378L6N6</accession>
<reference evidence="4 6" key="2">
    <citation type="submission" date="2018-06" db="EMBL/GenBank/DDBJ databases">
        <authorList>
            <consortium name="Pathogen Informatics"/>
            <person name="Doyle S."/>
        </authorList>
    </citation>
    <scope>NUCLEOTIDE SEQUENCE [LARGE SCALE GENOMIC DNA]</scope>
    <source>
        <strain evidence="4 6">NCTC11991</strain>
    </source>
</reference>
<dbReference type="AlphaFoldDB" id="A0A378L6N6"/>
<dbReference type="InterPro" id="IPR002514">
    <property type="entry name" value="Transposase_8"/>
</dbReference>
<dbReference type="SUPFAM" id="SSF46689">
    <property type="entry name" value="Homeodomain-like"/>
    <property type="match status" value="1"/>
</dbReference>
<sequence length="58" mass="6710">MHNNNPEQKSNRKKYSPHFKDQALERAKKDGIAQVAKDLDLTPALLYSWQAKKKQGED</sequence>
<dbReference type="Proteomes" id="UP000255110">
    <property type="component" value="Unassembled WGS sequence"/>
</dbReference>
<comment type="similarity">
    <text evidence="1">Belongs to the transposase 8 family.</text>
</comment>
<reference evidence="3 5" key="1">
    <citation type="submission" date="2015-11" db="EMBL/GenBank/DDBJ databases">
        <title>Genomic analysis of 38 Legionella species identifies large and diverse effector repertoires.</title>
        <authorList>
            <person name="Burstein D."/>
            <person name="Amaro F."/>
            <person name="Zusman T."/>
            <person name="Lifshitz Z."/>
            <person name="Cohen O."/>
            <person name="Gilbert J.A."/>
            <person name="Pupko T."/>
            <person name="Shuman H.A."/>
            <person name="Segal G."/>
        </authorList>
    </citation>
    <scope>NUCLEOTIDE SEQUENCE [LARGE SCALE GENOMIC DNA]</scope>
    <source>
        <strain evidence="3 5">SC-18-C9</strain>
    </source>
</reference>
<evidence type="ECO:0000313" key="5">
    <source>
        <dbReference type="Proteomes" id="UP000054820"/>
    </source>
</evidence>
<organism evidence="4 6">
    <name type="scientific">Legionella steigerwaltii</name>
    <dbReference type="NCBI Taxonomy" id="460"/>
    <lineage>
        <taxon>Bacteria</taxon>
        <taxon>Pseudomonadati</taxon>
        <taxon>Pseudomonadota</taxon>
        <taxon>Gammaproteobacteria</taxon>
        <taxon>Legionellales</taxon>
        <taxon>Legionellaceae</taxon>
        <taxon>Legionella</taxon>
    </lineage>
</organism>
<dbReference type="GO" id="GO:0003677">
    <property type="term" value="F:DNA binding"/>
    <property type="evidence" value="ECO:0007669"/>
    <property type="project" value="InterPro"/>
</dbReference>
<evidence type="ECO:0000313" key="4">
    <source>
        <dbReference type="EMBL" id="STY22463.1"/>
    </source>
</evidence>
<dbReference type="RefSeq" id="WP_082650858.1">
    <property type="nucleotide sequence ID" value="NZ_CAAAIO010000022.1"/>
</dbReference>
<gene>
    <name evidence="3" type="ORF">Lstg_2673</name>
    <name evidence="4" type="ORF">NCTC11991_01049</name>
</gene>
<dbReference type="EMBL" id="LNYZ01000026">
    <property type="protein sequence ID" value="KTD72055.1"/>
    <property type="molecule type" value="Genomic_DNA"/>
</dbReference>
<protein>
    <submittedName>
        <fullName evidence="4">Transposase</fullName>
    </submittedName>
</protein>
<dbReference type="InterPro" id="IPR009057">
    <property type="entry name" value="Homeodomain-like_sf"/>
</dbReference>
<evidence type="ECO:0000256" key="1">
    <source>
        <dbReference type="ARBA" id="ARBA00009964"/>
    </source>
</evidence>
<dbReference type="Proteomes" id="UP000054820">
    <property type="component" value="Unassembled WGS sequence"/>
</dbReference>
<dbReference type="OrthoDB" id="9810995at2"/>
<keyword evidence="5" id="KW-1185">Reference proteome</keyword>
<dbReference type="GO" id="GO:0004803">
    <property type="term" value="F:transposase activity"/>
    <property type="evidence" value="ECO:0007669"/>
    <property type="project" value="InterPro"/>
</dbReference>
<feature type="region of interest" description="Disordered" evidence="2">
    <location>
        <begin position="1"/>
        <end position="26"/>
    </location>
</feature>
<dbReference type="EMBL" id="UGOY01000001">
    <property type="protein sequence ID" value="STY22463.1"/>
    <property type="molecule type" value="Genomic_DNA"/>
</dbReference>
<evidence type="ECO:0000256" key="2">
    <source>
        <dbReference type="SAM" id="MobiDB-lite"/>
    </source>
</evidence>
<name>A0A378L6N6_9GAMM</name>
<dbReference type="GO" id="GO:0006313">
    <property type="term" value="P:DNA transposition"/>
    <property type="evidence" value="ECO:0007669"/>
    <property type="project" value="InterPro"/>
</dbReference>